<dbReference type="Proteomes" id="UP001519290">
    <property type="component" value="Unassembled WGS sequence"/>
</dbReference>
<dbReference type="InterPro" id="IPR038020">
    <property type="entry name" value="MbtH-like_sf"/>
</dbReference>
<dbReference type="SMART" id="SM00923">
    <property type="entry name" value="MbtH"/>
    <property type="match status" value="1"/>
</dbReference>
<dbReference type="Pfam" id="PF03621">
    <property type="entry name" value="MbtH"/>
    <property type="match status" value="1"/>
</dbReference>
<protein>
    <submittedName>
        <fullName evidence="2">Uncharacterized protein YbdZ (MbtH family)</fullName>
    </submittedName>
</protein>
<dbReference type="EMBL" id="JAGIOD010000002">
    <property type="protein sequence ID" value="MBP2384201.1"/>
    <property type="molecule type" value="Genomic_DNA"/>
</dbReference>
<dbReference type="PANTHER" id="PTHR38444:SF1">
    <property type="entry name" value="ENTEROBACTIN BIOSYNTHESIS PROTEIN YBDZ"/>
    <property type="match status" value="1"/>
</dbReference>
<gene>
    <name evidence="2" type="ORF">JOF43_004190</name>
</gene>
<comment type="caution">
    <text evidence="2">The sequence shown here is derived from an EMBL/GenBank/DDBJ whole genome shotgun (WGS) entry which is preliminary data.</text>
</comment>
<reference evidence="2 3" key="1">
    <citation type="submission" date="2021-03" db="EMBL/GenBank/DDBJ databases">
        <title>Sequencing the genomes of 1000 actinobacteria strains.</title>
        <authorList>
            <person name="Klenk H.-P."/>
        </authorList>
    </citation>
    <scope>NUCLEOTIDE SEQUENCE [LARGE SCALE GENOMIC DNA]</scope>
    <source>
        <strain evidence="2 3">DSM 14566</strain>
    </source>
</reference>
<dbReference type="InterPro" id="IPR005153">
    <property type="entry name" value="MbtH-like_dom"/>
</dbReference>
<dbReference type="InterPro" id="IPR037407">
    <property type="entry name" value="MLP_fam"/>
</dbReference>
<evidence type="ECO:0000313" key="3">
    <source>
        <dbReference type="Proteomes" id="UP001519290"/>
    </source>
</evidence>
<sequence>MNPFDDTDATFRVLVNERGQHSLWPETADLPRGWVAVFGPGAHAECLAYVDASWLDITPRRLDDGARAAS</sequence>
<feature type="domain" description="MbtH-like" evidence="1">
    <location>
        <begin position="2"/>
        <end position="52"/>
    </location>
</feature>
<name>A0ABS4X6W9_9MICO</name>
<accession>A0ABS4X6W9</accession>
<keyword evidence="3" id="KW-1185">Reference proteome</keyword>
<proteinExistence type="predicted"/>
<dbReference type="PANTHER" id="PTHR38444">
    <property type="entry name" value="ENTEROBACTIN BIOSYNTHESIS PROTEIN YBDZ"/>
    <property type="match status" value="1"/>
</dbReference>
<evidence type="ECO:0000313" key="2">
    <source>
        <dbReference type="EMBL" id="MBP2384201.1"/>
    </source>
</evidence>
<dbReference type="RefSeq" id="WP_209905073.1">
    <property type="nucleotide sequence ID" value="NZ_BAAAJW010000001.1"/>
</dbReference>
<organism evidence="2 3">
    <name type="scientific">Brachybacterium sacelli</name>
    <dbReference type="NCBI Taxonomy" id="173364"/>
    <lineage>
        <taxon>Bacteria</taxon>
        <taxon>Bacillati</taxon>
        <taxon>Actinomycetota</taxon>
        <taxon>Actinomycetes</taxon>
        <taxon>Micrococcales</taxon>
        <taxon>Dermabacteraceae</taxon>
        <taxon>Brachybacterium</taxon>
    </lineage>
</organism>
<dbReference type="SUPFAM" id="SSF160582">
    <property type="entry name" value="MbtH-like"/>
    <property type="match status" value="1"/>
</dbReference>
<dbReference type="Gene3D" id="3.90.820.10">
    <property type="entry name" value="Structural Genomics, Unknown Function 30-nov-00 1gh9 Mol_id"/>
    <property type="match status" value="1"/>
</dbReference>
<evidence type="ECO:0000259" key="1">
    <source>
        <dbReference type="SMART" id="SM00923"/>
    </source>
</evidence>